<protein>
    <submittedName>
        <fullName evidence="1">Uncharacterized protein</fullName>
    </submittedName>
</protein>
<dbReference type="InParanoid" id="A0A409WW17"/>
<dbReference type="EMBL" id="NHTK01005129">
    <property type="protein sequence ID" value="PPQ82669.1"/>
    <property type="molecule type" value="Genomic_DNA"/>
</dbReference>
<dbReference type="AlphaFoldDB" id="A0A409WW17"/>
<evidence type="ECO:0000313" key="2">
    <source>
        <dbReference type="Proteomes" id="UP000284842"/>
    </source>
</evidence>
<keyword evidence="2" id="KW-1185">Reference proteome</keyword>
<proteinExistence type="predicted"/>
<dbReference type="OrthoDB" id="2787676at2759"/>
<organism evidence="1 2">
    <name type="scientific">Panaeolus cyanescens</name>
    <dbReference type="NCBI Taxonomy" id="181874"/>
    <lineage>
        <taxon>Eukaryota</taxon>
        <taxon>Fungi</taxon>
        <taxon>Dikarya</taxon>
        <taxon>Basidiomycota</taxon>
        <taxon>Agaricomycotina</taxon>
        <taxon>Agaricomycetes</taxon>
        <taxon>Agaricomycetidae</taxon>
        <taxon>Agaricales</taxon>
        <taxon>Agaricineae</taxon>
        <taxon>Galeropsidaceae</taxon>
        <taxon>Panaeolus</taxon>
    </lineage>
</organism>
<dbReference type="Proteomes" id="UP000284842">
    <property type="component" value="Unassembled WGS sequence"/>
</dbReference>
<sequence length="231" mass="26431">MGVRIFLEPLEGKSISQQCISEHDLALKCSQWEMNGSWLGVDKFGTFSKESKNHVVRNFGMEVTNTETTKTERPFGDRYKGFGQEPPTTTPLKRRKKTHVTNVVSNSRFTREMENLLNTVVDSLVSGTGWTKFVNPTVRRGATAWPRKPADQQYLGVRYDYHGEVTIDGVEYYVFQMQPNRGHDVPSSIKKWRQAYGGTHSVMTMIYIPKNADRDTVEAIIRKAHEDIVRV</sequence>
<gene>
    <name evidence="1" type="ORF">CVT24_004341</name>
</gene>
<evidence type="ECO:0000313" key="1">
    <source>
        <dbReference type="EMBL" id="PPQ82669.1"/>
    </source>
</evidence>
<name>A0A409WW17_9AGAR</name>
<accession>A0A409WW17</accession>
<reference evidence="1 2" key="1">
    <citation type="journal article" date="2018" name="Evol. Lett.">
        <title>Horizontal gene cluster transfer increased hallucinogenic mushroom diversity.</title>
        <authorList>
            <person name="Reynolds H.T."/>
            <person name="Vijayakumar V."/>
            <person name="Gluck-Thaler E."/>
            <person name="Korotkin H.B."/>
            <person name="Matheny P.B."/>
            <person name="Slot J.C."/>
        </authorList>
    </citation>
    <scope>NUCLEOTIDE SEQUENCE [LARGE SCALE GENOMIC DNA]</scope>
    <source>
        <strain evidence="1 2">2629</strain>
    </source>
</reference>
<comment type="caution">
    <text evidence="1">The sequence shown here is derived from an EMBL/GenBank/DDBJ whole genome shotgun (WGS) entry which is preliminary data.</text>
</comment>